<keyword evidence="7 12" id="KW-0997">Cell inner membrane</keyword>
<keyword evidence="10 12" id="KW-1133">Transmembrane helix</keyword>
<protein>
    <recommendedName>
        <fullName evidence="4 12">Heme exporter protein D</fullName>
    </recommendedName>
</protein>
<proteinExistence type="inferred from homology"/>
<keyword evidence="8 12" id="KW-0812">Transmembrane</keyword>
<evidence type="ECO:0000256" key="6">
    <source>
        <dbReference type="ARBA" id="ARBA00022475"/>
    </source>
</evidence>
<organism evidence="13 14">
    <name type="scientific">Profundibacter amoris</name>
    <dbReference type="NCBI Taxonomy" id="2171755"/>
    <lineage>
        <taxon>Bacteria</taxon>
        <taxon>Pseudomonadati</taxon>
        <taxon>Pseudomonadota</taxon>
        <taxon>Alphaproteobacteria</taxon>
        <taxon>Rhodobacterales</taxon>
        <taxon>Paracoccaceae</taxon>
        <taxon>Profundibacter</taxon>
    </lineage>
</organism>
<dbReference type="GO" id="GO:0005886">
    <property type="term" value="C:plasma membrane"/>
    <property type="evidence" value="ECO:0007669"/>
    <property type="project" value="UniProtKB-SubCell"/>
</dbReference>
<dbReference type="NCBIfam" id="TIGR03141">
    <property type="entry name" value="cytochro_ccmD"/>
    <property type="match status" value="1"/>
</dbReference>
<evidence type="ECO:0000256" key="2">
    <source>
        <dbReference type="ARBA" id="ARBA00004377"/>
    </source>
</evidence>
<keyword evidence="14" id="KW-1185">Reference proteome</keyword>
<dbReference type="KEGG" id="pamo:BAR1_06125"/>
<accession>A0A347ULI6</accession>
<keyword evidence="9 12" id="KW-0201">Cytochrome c-type biogenesis</keyword>
<evidence type="ECO:0000256" key="9">
    <source>
        <dbReference type="ARBA" id="ARBA00022748"/>
    </source>
</evidence>
<evidence type="ECO:0000256" key="11">
    <source>
        <dbReference type="ARBA" id="ARBA00023136"/>
    </source>
</evidence>
<dbReference type="EMBL" id="CP032125">
    <property type="protein sequence ID" value="AXX99714.1"/>
    <property type="molecule type" value="Genomic_DNA"/>
</dbReference>
<evidence type="ECO:0000256" key="12">
    <source>
        <dbReference type="RuleBase" id="RU363101"/>
    </source>
</evidence>
<evidence type="ECO:0000256" key="7">
    <source>
        <dbReference type="ARBA" id="ARBA00022519"/>
    </source>
</evidence>
<comment type="function">
    <text evidence="1 12">Required for the export of heme to the periplasm for the biogenesis of c-type cytochromes.</text>
</comment>
<evidence type="ECO:0000256" key="1">
    <source>
        <dbReference type="ARBA" id="ARBA00002442"/>
    </source>
</evidence>
<dbReference type="GO" id="GO:0017004">
    <property type="term" value="P:cytochrome complex assembly"/>
    <property type="evidence" value="ECO:0007669"/>
    <property type="project" value="UniProtKB-KW"/>
</dbReference>
<dbReference type="Proteomes" id="UP000261704">
    <property type="component" value="Chromosome"/>
</dbReference>
<evidence type="ECO:0000256" key="4">
    <source>
        <dbReference type="ARBA" id="ARBA00016461"/>
    </source>
</evidence>
<evidence type="ECO:0000313" key="14">
    <source>
        <dbReference type="Proteomes" id="UP000261704"/>
    </source>
</evidence>
<evidence type="ECO:0000313" key="13">
    <source>
        <dbReference type="EMBL" id="AXX99714.1"/>
    </source>
</evidence>
<dbReference type="GO" id="GO:0015886">
    <property type="term" value="P:heme transport"/>
    <property type="evidence" value="ECO:0007669"/>
    <property type="project" value="InterPro"/>
</dbReference>
<comment type="subcellular location">
    <subcellularLocation>
        <location evidence="2 12">Cell inner membrane</location>
        <topology evidence="2 12">Single-pass membrane protein</topology>
    </subcellularLocation>
</comment>
<evidence type="ECO:0000256" key="3">
    <source>
        <dbReference type="ARBA" id="ARBA00008741"/>
    </source>
</evidence>
<keyword evidence="5 12" id="KW-0813">Transport</keyword>
<dbReference type="Pfam" id="PF04995">
    <property type="entry name" value="CcmD"/>
    <property type="match status" value="1"/>
</dbReference>
<dbReference type="InterPro" id="IPR007078">
    <property type="entry name" value="Haem_export_protD_CcmD"/>
</dbReference>
<dbReference type="AlphaFoldDB" id="A0A347ULI6"/>
<keyword evidence="11 12" id="KW-0472">Membrane</keyword>
<sequence>MPDLGKYQNEVIASYVVTLLLLLALLVFSWVRGRRVAKALREVEERRAKNG</sequence>
<gene>
    <name evidence="13" type="primary">ccmD</name>
    <name evidence="13" type="ORF">BAR1_06125</name>
</gene>
<name>A0A347ULI6_9RHOB</name>
<comment type="similarity">
    <text evidence="3 12">Belongs to the CcmD/CycX/HelD family.</text>
</comment>
<evidence type="ECO:0000256" key="5">
    <source>
        <dbReference type="ARBA" id="ARBA00022448"/>
    </source>
</evidence>
<evidence type="ECO:0000256" key="8">
    <source>
        <dbReference type="ARBA" id="ARBA00022692"/>
    </source>
</evidence>
<reference evidence="13 14" key="1">
    <citation type="submission" date="2018-09" db="EMBL/GenBank/DDBJ databases">
        <title>Profundibacter amoris BAR1 gen. nov., sp. nov., a new member of the Roseobacter clade isolated at Lokis Castle Vent Field on the Arctic Mid-Oceanic Ridge.</title>
        <authorList>
            <person name="Le Moine Bauer S."/>
            <person name="Sjoeberg A.G."/>
            <person name="L'Haridon S."/>
            <person name="Stokke R."/>
            <person name="Roalkvam I."/>
            <person name="Steen I.H."/>
            <person name="Dahle H."/>
        </authorList>
    </citation>
    <scope>NUCLEOTIDE SEQUENCE [LARGE SCALE GENOMIC DNA]</scope>
    <source>
        <strain evidence="13 14">BAR1</strain>
    </source>
</reference>
<keyword evidence="6 12" id="KW-1003">Cell membrane</keyword>
<feature type="transmembrane region" description="Helical" evidence="12">
    <location>
        <begin position="12"/>
        <end position="31"/>
    </location>
</feature>
<evidence type="ECO:0000256" key="10">
    <source>
        <dbReference type="ARBA" id="ARBA00022989"/>
    </source>
</evidence>